<keyword evidence="1" id="KW-0472">Membrane</keyword>
<feature type="domain" description="CAAX prenyl protease 2/Lysostaphin resistance protein A-like" evidence="2">
    <location>
        <begin position="219"/>
        <end position="307"/>
    </location>
</feature>
<feature type="transmembrane region" description="Helical" evidence="1">
    <location>
        <begin position="294"/>
        <end position="313"/>
    </location>
</feature>
<dbReference type="InterPro" id="IPR003675">
    <property type="entry name" value="Rce1/LyrA-like_dom"/>
</dbReference>
<proteinExistence type="predicted"/>
<organism evidence="3 4">
    <name type="scientific">Panicum virgatum</name>
    <name type="common">Blackwell switchgrass</name>
    <dbReference type="NCBI Taxonomy" id="38727"/>
    <lineage>
        <taxon>Eukaryota</taxon>
        <taxon>Viridiplantae</taxon>
        <taxon>Streptophyta</taxon>
        <taxon>Embryophyta</taxon>
        <taxon>Tracheophyta</taxon>
        <taxon>Spermatophyta</taxon>
        <taxon>Magnoliopsida</taxon>
        <taxon>Liliopsida</taxon>
        <taxon>Poales</taxon>
        <taxon>Poaceae</taxon>
        <taxon>PACMAD clade</taxon>
        <taxon>Panicoideae</taxon>
        <taxon>Panicodae</taxon>
        <taxon>Paniceae</taxon>
        <taxon>Panicinae</taxon>
        <taxon>Panicum</taxon>
        <taxon>Panicum sect. Hiantes</taxon>
    </lineage>
</organism>
<feature type="transmembrane region" description="Helical" evidence="1">
    <location>
        <begin position="132"/>
        <end position="153"/>
    </location>
</feature>
<comment type="caution">
    <text evidence="3">The sequence shown here is derived from an EMBL/GenBank/DDBJ whole genome shotgun (WGS) entry which is preliminary data.</text>
</comment>
<feature type="transmembrane region" description="Helical" evidence="1">
    <location>
        <begin position="262"/>
        <end position="288"/>
    </location>
</feature>
<reference evidence="3" key="1">
    <citation type="submission" date="2020-05" db="EMBL/GenBank/DDBJ databases">
        <title>WGS assembly of Panicum virgatum.</title>
        <authorList>
            <person name="Lovell J.T."/>
            <person name="Jenkins J."/>
            <person name="Shu S."/>
            <person name="Juenger T.E."/>
            <person name="Schmutz J."/>
        </authorList>
    </citation>
    <scope>NUCLEOTIDE SEQUENCE</scope>
    <source>
        <strain evidence="3">AP13</strain>
    </source>
</reference>
<gene>
    <name evidence="3" type="ORF">PVAP13_2NG268100</name>
</gene>
<evidence type="ECO:0000313" key="3">
    <source>
        <dbReference type="EMBL" id="KAG2633440.1"/>
    </source>
</evidence>
<dbReference type="GO" id="GO:0004175">
    <property type="term" value="F:endopeptidase activity"/>
    <property type="evidence" value="ECO:0007669"/>
    <property type="project" value="UniProtKB-ARBA"/>
</dbReference>
<dbReference type="GO" id="GO:0080120">
    <property type="term" value="P:CAAX-box protein maturation"/>
    <property type="evidence" value="ECO:0007669"/>
    <property type="project" value="UniProtKB-ARBA"/>
</dbReference>
<evidence type="ECO:0000259" key="2">
    <source>
        <dbReference type="Pfam" id="PF02517"/>
    </source>
</evidence>
<dbReference type="AlphaFoldDB" id="A0A8T0VDY6"/>
<keyword evidence="1" id="KW-0812">Transmembrane</keyword>
<evidence type="ECO:0000256" key="1">
    <source>
        <dbReference type="SAM" id="Phobius"/>
    </source>
</evidence>
<dbReference type="PANTHER" id="PTHR43592">
    <property type="entry name" value="CAAX AMINO TERMINAL PROTEASE"/>
    <property type="match status" value="1"/>
</dbReference>
<keyword evidence="4" id="KW-1185">Reference proteome</keyword>
<name>A0A8T0VDY6_PANVG</name>
<dbReference type="PANTHER" id="PTHR43592:SF4">
    <property type="entry name" value="CAAX AMINO TERMINAL PROTEASE FAMILY PROTEIN"/>
    <property type="match status" value="1"/>
</dbReference>
<dbReference type="Proteomes" id="UP000823388">
    <property type="component" value="Chromosome 2N"/>
</dbReference>
<dbReference type="EMBL" id="CM029040">
    <property type="protein sequence ID" value="KAG2633440.1"/>
    <property type="molecule type" value="Genomic_DNA"/>
</dbReference>
<accession>A0A8T0VDY6</accession>
<keyword evidence="1" id="KW-1133">Transmembrane helix</keyword>
<evidence type="ECO:0000313" key="4">
    <source>
        <dbReference type="Proteomes" id="UP000823388"/>
    </source>
</evidence>
<sequence length="315" mass="33644">MLLVASTAGSRPLPLLVPRSGGRGAPPCIRTARPEALTVLQLRSSSSTLSCACSPSPSPAPSPFPEDGGKGSARHLFDDFSVLSPVVPWETDDIWRIYAGYFFVLHIPLSFGGLCVVAKVLQCSSLDPMTTVISTVLLQLVELSLALALLQYTAMPGNDVQAFFASKVSTRNWIKETVIGFTVLMILVGITSILADKLVGSEDAYDPILEGILSDSPTSKLLCLFLYCVIAPLSEETIYRGFLLTALSSSMKWRDAVVMSSLAFSVAHLSGGSFVQLFVIGCITGLAYCRTGTLVASFTIHSLYNAVTLYMALAS</sequence>
<dbReference type="OrthoDB" id="1742244at2759"/>
<protein>
    <recommendedName>
        <fullName evidence="2">CAAX prenyl protease 2/Lysostaphin resistance protein A-like domain-containing protein</fullName>
    </recommendedName>
</protein>
<dbReference type="Pfam" id="PF02517">
    <property type="entry name" value="Rce1-like"/>
    <property type="match status" value="1"/>
</dbReference>
<feature type="transmembrane region" description="Helical" evidence="1">
    <location>
        <begin position="98"/>
        <end position="120"/>
    </location>
</feature>
<feature type="transmembrane region" description="Helical" evidence="1">
    <location>
        <begin position="173"/>
        <end position="195"/>
    </location>
</feature>